<evidence type="ECO:0000256" key="2">
    <source>
        <dbReference type="ARBA" id="ARBA00023125"/>
    </source>
</evidence>
<dbReference type="InterPro" id="IPR036390">
    <property type="entry name" value="WH_DNA-bd_sf"/>
</dbReference>
<name>A0ABT1QJU9_9NOCA</name>
<dbReference type="RefSeq" id="WP_255974150.1">
    <property type="nucleotide sequence ID" value="NZ_JANFQF010000030.1"/>
</dbReference>
<organism evidence="5 6">
    <name type="scientific">Rhodococcus tibetensis</name>
    <dbReference type="NCBI Taxonomy" id="2965064"/>
    <lineage>
        <taxon>Bacteria</taxon>
        <taxon>Bacillati</taxon>
        <taxon>Actinomycetota</taxon>
        <taxon>Actinomycetes</taxon>
        <taxon>Mycobacteriales</taxon>
        <taxon>Nocardiaceae</taxon>
        <taxon>Rhodococcus</taxon>
    </lineage>
</organism>
<dbReference type="PANTHER" id="PTHR43537:SF24">
    <property type="entry name" value="GLUCONATE OPERON TRANSCRIPTIONAL REPRESSOR"/>
    <property type="match status" value="1"/>
</dbReference>
<gene>
    <name evidence="5" type="ORF">NOF53_25560</name>
</gene>
<proteinExistence type="predicted"/>
<dbReference type="InterPro" id="IPR011711">
    <property type="entry name" value="GntR_C"/>
</dbReference>
<evidence type="ECO:0000256" key="1">
    <source>
        <dbReference type="ARBA" id="ARBA00023015"/>
    </source>
</evidence>
<dbReference type="EMBL" id="JANFQF010000030">
    <property type="protein sequence ID" value="MCQ4122482.1"/>
    <property type="molecule type" value="Genomic_DNA"/>
</dbReference>
<dbReference type="Pfam" id="PF00392">
    <property type="entry name" value="GntR"/>
    <property type="match status" value="1"/>
</dbReference>
<reference evidence="5 6" key="1">
    <citation type="submission" date="2022-07" db="EMBL/GenBank/DDBJ databases">
        <title>Degradation activity of malathion, p-nitrophenol and potential low-temperature adaptation strategy of Rhodococcus sp. FXJ9.536.</title>
        <authorList>
            <person name="Huang J."/>
            <person name="Huang Y."/>
        </authorList>
    </citation>
    <scope>NUCLEOTIDE SEQUENCE [LARGE SCALE GENOMIC DNA]</scope>
    <source>
        <strain evidence="5 6">FXJ9.536</strain>
    </source>
</reference>
<evidence type="ECO:0000256" key="3">
    <source>
        <dbReference type="ARBA" id="ARBA00023163"/>
    </source>
</evidence>
<feature type="domain" description="HTH gntR-type" evidence="4">
    <location>
        <begin position="3"/>
        <end position="70"/>
    </location>
</feature>
<dbReference type="Proteomes" id="UP001524501">
    <property type="component" value="Unassembled WGS sequence"/>
</dbReference>
<dbReference type="InterPro" id="IPR036388">
    <property type="entry name" value="WH-like_DNA-bd_sf"/>
</dbReference>
<dbReference type="InterPro" id="IPR000524">
    <property type="entry name" value="Tscrpt_reg_HTH_GntR"/>
</dbReference>
<dbReference type="PRINTS" id="PR00035">
    <property type="entry name" value="HTHGNTR"/>
</dbReference>
<dbReference type="SUPFAM" id="SSF48008">
    <property type="entry name" value="GntR ligand-binding domain-like"/>
    <property type="match status" value="1"/>
</dbReference>
<keyword evidence="1" id="KW-0805">Transcription regulation</keyword>
<evidence type="ECO:0000259" key="4">
    <source>
        <dbReference type="PROSITE" id="PS50949"/>
    </source>
</evidence>
<dbReference type="SMART" id="SM00895">
    <property type="entry name" value="FCD"/>
    <property type="match status" value="1"/>
</dbReference>
<comment type="caution">
    <text evidence="5">The sequence shown here is derived from an EMBL/GenBank/DDBJ whole genome shotgun (WGS) entry which is preliminary data.</text>
</comment>
<evidence type="ECO:0000313" key="6">
    <source>
        <dbReference type="Proteomes" id="UP001524501"/>
    </source>
</evidence>
<dbReference type="Gene3D" id="1.10.10.10">
    <property type="entry name" value="Winged helix-like DNA-binding domain superfamily/Winged helix DNA-binding domain"/>
    <property type="match status" value="1"/>
</dbReference>
<protein>
    <submittedName>
        <fullName evidence="5">GntR family transcriptional regulator</fullName>
    </submittedName>
</protein>
<sequence>MLYSAAEQAYREVKELILSGGLPGGELISEGEIAGRMGLSRTPVREAFLRLEAEGWMRLYPKRGALVVAVAEGEAEHIVDARELVETHSVRILAERPHARELLVARLRANLAEQRQIAEQGDVTAFSAADADFHRLIVEAAENPLLATFYSSLRERQRRMTAHSITRDPGQLPRILAEHEQLTELVNDGDADGFDRAVLAHMRRVHALNPRGAAR</sequence>
<dbReference type="CDD" id="cd07377">
    <property type="entry name" value="WHTH_GntR"/>
    <property type="match status" value="1"/>
</dbReference>
<keyword evidence="6" id="KW-1185">Reference proteome</keyword>
<dbReference type="Gene3D" id="1.20.120.530">
    <property type="entry name" value="GntR ligand-binding domain-like"/>
    <property type="match status" value="1"/>
</dbReference>
<dbReference type="InterPro" id="IPR008920">
    <property type="entry name" value="TF_FadR/GntR_C"/>
</dbReference>
<dbReference type="PROSITE" id="PS50949">
    <property type="entry name" value="HTH_GNTR"/>
    <property type="match status" value="1"/>
</dbReference>
<accession>A0ABT1QJU9</accession>
<keyword evidence="3" id="KW-0804">Transcription</keyword>
<dbReference type="SUPFAM" id="SSF46785">
    <property type="entry name" value="Winged helix' DNA-binding domain"/>
    <property type="match status" value="1"/>
</dbReference>
<evidence type="ECO:0000313" key="5">
    <source>
        <dbReference type="EMBL" id="MCQ4122482.1"/>
    </source>
</evidence>
<keyword evidence="2" id="KW-0238">DNA-binding</keyword>
<dbReference type="SMART" id="SM00345">
    <property type="entry name" value="HTH_GNTR"/>
    <property type="match status" value="1"/>
</dbReference>
<dbReference type="Pfam" id="PF07729">
    <property type="entry name" value="FCD"/>
    <property type="match status" value="1"/>
</dbReference>
<dbReference type="PANTHER" id="PTHR43537">
    <property type="entry name" value="TRANSCRIPTIONAL REGULATOR, GNTR FAMILY"/>
    <property type="match status" value="1"/>
</dbReference>